<dbReference type="RefSeq" id="WP_073993075.1">
    <property type="nucleotide sequence ID" value="NZ_FQYT01000006.1"/>
</dbReference>
<accession>A0A1M6DUE2</accession>
<keyword evidence="2" id="KW-1185">Reference proteome</keyword>
<organism evidence="1 2">
    <name type="scientific">Parasporobacterium paucivorans DSM 15970</name>
    <dbReference type="NCBI Taxonomy" id="1122934"/>
    <lineage>
        <taxon>Bacteria</taxon>
        <taxon>Bacillati</taxon>
        <taxon>Bacillota</taxon>
        <taxon>Clostridia</taxon>
        <taxon>Lachnospirales</taxon>
        <taxon>Lachnospiraceae</taxon>
        <taxon>Parasporobacterium</taxon>
    </lineage>
</organism>
<protein>
    <submittedName>
        <fullName evidence="1">Uncharacterized protein</fullName>
    </submittedName>
</protein>
<dbReference type="Proteomes" id="UP000184342">
    <property type="component" value="Unassembled WGS sequence"/>
</dbReference>
<dbReference type="AlphaFoldDB" id="A0A1M6DUE2"/>
<dbReference type="EMBL" id="FQYT01000006">
    <property type="protein sequence ID" value="SHI76876.1"/>
    <property type="molecule type" value="Genomic_DNA"/>
</dbReference>
<sequence>MDKFADLNKDKTAIETIAVLEKELSEKIGKEVTLVAYSGTKIADLHEDNNLVEKITSLEKDLSKNTGKEVILLAFSV</sequence>
<dbReference type="STRING" id="1122934.SAMN02745691_00809"/>
<gene>
    <name evidence="1" type="ORF">SAMN02745691_00809</name>
</gene>
<evidence type="ECO:0000313" key="1">
    <source>
        <dbReference type="EMBL" id="SHI76876.1"/>
    </source>
</evidence>
<name>A0A1M6DUE2_9FIRM</name>
<proteinExistence type="predicted"/>
<evidence type="ECO:0000313" key="2">
    <source>
        <dbReference type="Proteomes" id="UP000184342"/>
    </source>
</evidence>
<reference evidence="1 2" key="1">
    <citation type="submission" date="2016-11" db="EMBL/GenBank/DDBJ databases">
        <authorList>
            <person name="Jaros S."/>
            <person name="Januszkiewicz K."/>
            <person name="Wedrychowicz H."/>
        </authorList>
    </citation>
    <scope>NUCLEOTIDE SEQUENCE [LARGE SCALE GENOMIC DNA]</scope>
    <source>
        <strain evidence="1 2">DSM 15970</strain>
    </source>
</reference>